<dbReference type="Pfam" id="PF12470">
    <property type="entry name" value="SUFU_C"/>
    <property type="match status" value="1"/>
</dbReference>
<feature type="region of interest" description="Disordered" evidence="1">
    <location>
        <begin position="979"/>
        <end position="1023"/>
    </location>
</feature>
<dbReference type="Pfam" id="PF05076">
    <property type="entry name" value="SUFU"/>
    <property type="match status" value="2"/>
</dbReference>
<feature type="domain" description="Suppressor of fused C-terminal" evidence="3">
    <location>
        <begin position="710"/>
        <end position="830"/>
    </location>
</feature>
<feature type="region of interest" description="Disordered" evidence="1">
    <location>
        <begin position="1141"/>
        <end position="1192"/>
    </location>
</feature>
<dbReference type="GO" id="GO:0005737">
    <property type="term" value="C:cytoplasm"/>
    <property type="evidence" value="ECO:0007669"/>
    <property type="project" value="TreeGrafter"/>
</dbReference>
<feature type="compositionally biased region" description="Low complexity" evidence="1">
    <location>
        <begin position="1174"/>
        <end position="1192"/>
    </location>
</feature>
<feature type="domain" description="Suppressor of fused-like" evidence="2">
    <location>
        <begin position="294"/>
        <end position="380"/>
    </location>
</feature>
<evidence type="ECO:0000259" key="3">
    <source>
        <dbReference type="Pfam" id="PF12470"/>
    </source>
</evidence>
<dbReference type="WBParaSite" id="TREG1_95750.1">
    <property type="protein sequence ID" value="TREG1_95750.1"/>
    <property type="gene ID" value="TREG1_95750"/>
</dbReference>
<dbReference type="GO" id="GO:0005634">
    <property type="term" value="C:nucleus"/>
    <property type="evidence" value="ECO:0007669"/>
    <property type="project" value="TreeGrafter"/>
</dbReference>
<proteinExistence type="predicted"/>
<evidence type="ECO:0000313" key="5">
    <source>
        <dbReference type="WBParaSite" id="TREG1_95750.1"/>
    </source>
</evidence>
<feature type="region of interest" description="Disordered" evidence="1">
    <location>
        <begin position="181"/>
        <end position="221"/>
    </location>
</feature>
<feature type="compositionally biased region" description="Low complexity" evidence="1">
    <location>
        <begin position="21"/>
        <end position="42"/>
    </location>
</feature>
<feature type="compositionally biased region" description="Low complexity" evidence="1">
    <location>
        <begin position="848"/>
        <end position="886"/>
    </location>
</feature>
<dbReference type="PANTHER" id="PTHR10928:SF2">
    <property type="entry name" value="SUPPRESSOR OF FUSED HOMOLOG"/>
    <property type="match status" value="1"/>
</dbReference>
<keyword evidence="4" id="KW-1185">Reference proteome</keyword>
<feature type="region of interest" description="Disordered" evidence="1">
    <location>
        <begin position="436"/>
        <end position="459"/>
    </location>
</feature>
<reference evidence="5" key="2">
    <citation type="submission" date="2023-11" db="UniProtKB">
        <authorList>
            <consortium name="WormBaseParasite"/>
        </authorList>
    </citation>
    <scope>IDENTIFICATION</scope>
</reference>
<dbReference type="InterPro" id="IPR020941">
    <property type="entry name" value="SUFU-like_domain"/>
</dbReference>
<feature type="compositionally biased region" description="Low complexity" evidence="1">
    <location>
        <begin position="447"/>
        <end position="459"/>
    </location>
</feature>
<sequence>MSNSAFGPVLSSGIGMPNIMNSSSISSSSHNSNSNSNNNIPSMKEEHTTALGLKAIYAACRVLYPDQPTPLQVTAVRKFWMGGPDPLDFINMYANPGSVELQSPSHWHYVTNGLSDLYGDSRLHSHSNTTDGPSGFGFELTFRVKREPGETNPPTWPAHLLQSLARYVFYSQAQLMAGDHIPWPTSLDKQPNSTQQSEKRPSHHPSQQQQQQQSTDKQMNPEELENARKSIAMAAAATAASILAANSAKTGMTASTSATLSALTNPSTYASMVAAALAAVYNNNNSSSSSANNTSEDTTVKEKQAGNNSSSSRIHHMLLIEDPQLKKITTPYGYVQFLQLVGLCDEELRLVQRWTGSHVAELMSCSIETGGGLLVTDMRRNLSLFELQPNLVDYINEKLKREGSNLSGVTTSYFAWSPITMSALGELLPGELESRRLRRQTQKHDCSSPPSSSSSLSTSCLYTSKTSGQSLSKSILFPNYSSTHKSDTDIGSKTIAMDTDDTLVSYSVKKRIEEDEFVDIVGGNGGHVGGDGGGGNGEDVVDATAQKLLTSENYIHSSTTAIGSMSPEVNSSLKMSRFESKSRILSSMSNRNAGGTDGQTISAPGGFSAWCGRVGPMNMFNQSPFGGRHGMNKTGGNSFTSPTELTNSLGGALGFKTFNSELPSNMLTDKPFDPSTATATAAEPKGSRTPGTGSTGDGSAPCTPLAHLSLSPASLDMMPTRVIDYLDVHLCREAGEMLPLAVNDRLRHGRHFTFLNANYPDHAITLVPTGVSGAFVSEETPYVARGPWLQILLTDDFLEQLEFQFSCLLYPEELRLPLVFRWPERHLRICLIDVNSPTSSCVIPSGGAASSSMPLNPLSSSVSMNSNTPTTPPTTTASASITPSHPQGHPHSIQSIVPKASNSTCNWNISSMFENKLLSSSGTPSSVVQQQQQQNAFTKTDLLFPSSSSSLFSSSASLFPPGCIPPPNVLASLFSSSAGSNMNSNSNSGSSIHRSTNTTTSSTSNTPSTNPGNNNNNNNESSQTELLRNPFLQSMSSSLQQTPLPPTLPVPQQPQSSLSSSTTDCSVMAKMDPTVFMNNWSTFLQTLMNSNSGGGGSSNADVFRQAMFGGGGHLSHPNHNNNNNNPTAYFMELMQSILNNNSSTVNNSGTNPSVLPHHHHPLSAAITSSGGAGLPSAAAASSSSSLSVTRHF</sequence>
<dbReference type="SUPFAM" id="SSF103359">
    <property type="entry name" value="Suppressor of Fused, N-terminal domain"/>
    <property type="match status" value="2"/>
</dbReference>
<feature type="compositionally biased region" description="Low complexity" evidence="1">
    <location>
        <begin position="285"/>
        <end position="295"/>
    </location>
</feature>
<feature type="compositionally biased region" description="Polar residues" evidence="1">
    <location>
        <begin position="187"/>
        <end position="196"/>
    </location>
</feature>
<feature type="domain" description="Suppressor of fused-like" evidence="2">
    <location>
        <begin position="83"/>
        <end position="191"/>
    </location>
</feature>
<evidence type="ECO:0000259" key="2">
    <source>
        <dbReference type="Pfam" id="PF05076"/>
    </source>
</evidence>
<accession>A0AA85KJV4</accession>
<evidence type="ECO:0000313" key="4">
    <source>
        <dbReference type="Proteomes" id="UP000050795"/>
    </source>
</evidence>
<feature type="region of interest" description="Disordered" evidence="1">
    <location>
        <begin position="21"/>
        <end position="43"/>
    </location>
</feature>
<reference evidence="4" key="1">
    <citation type="submission" date="2022-06" db="EMBL/GenBank/DDBJ databases">
        <authorList>
            <person name="Berger JAMES D."/>
            <person name="Berger JAMES D."/>
        </authorList>
    </citation>
    <scope>NUCLEOTIDE SEQUENCE [LARGE SCALE GENOMIC DNA]</scope>
</reference>
<organism evidence="4 5">
    <name type="scientific">Trichobilharzia regenti</name>
    <name type="common">Nasal bird schistosome</name>
    <dbReference type="NCBI Taxonomy" id="157069"/>
    <lineage>
        <taxon>Eukaryota</taxon>
        <taxon>Metazoa</taxon>
        <taxon>Spiralia</taxon>
        <taxon>Lophotrochozoa</taxon>
        <taxon>Platyhelminthes</taxon>
        <taxon>Trematoda</taxon>
        <taxon>Digenea</taxon>
        <taxon>Strigeidida</taxon>
        <taxon>Schistosomatoidea</taxon>
        <taxon>Schistosomatidae</taxon>
        <taxon>Trichobilharzia</taxon>
    </lineage>
</organism>
<feature type="region of interest" description="Disordered" evidence="1">
    <location>
        <begin position="1036"/>
        <end position="1064"/>
    </location>
</feature>
<feature type="region of interest" description="Disordered" evidence="1">
    <location>
        <begin position="665"/>
        <end position="700"/>
    </location>
</feature>
<feature type="compositionally biased region" description="Pro residues" evidence="1">
    <location>
        <begin position="1043"/>
        <end position="1052"/>
    </location>
</feature>
<dbReference type="PANTHER" id="PTHR10928">
    <property type="entry name" value="SUPPRESSOR OF FUSED"/>
    <property type="match status" value="1"/>
</dbReference>
<dbReference type="InterPro" id="IPR007768">
    <property type="entry name" value="Suppressor_of_fused"/>
</dbReference>
<feature type="region of interest" description="Disordered" evidence="1">
    <location>
        <begin position="285"/>
        <end position="311"/>
    </location>
</feature>
<evidence type="ECO:0008006" key="6">
    <source>
        <dbReference type="Google" id="ProtNLM"/>
    </source>
</evidence>
<name>A0AA85KJV4_TRIRE</name>
<dbReference type="AlphaFoldDB" id="A0AA85KJV4"/>
<dbReference type="InterPro" id="IPR038489">
    <property type="entry name" value="SUFU_C_sf"/>
</dbReference>
<dbReference type="InterPro" id="IPR024314">
    <property type="entry name" value="SUFU_C"/>
</dbReference>
<dbReference type="Gene3D" id="3.30.1360.230">
    <property type="entry name" value="Sufu, C-terminal domain"/>
    <property type="match status" value="1"/>
</dbReference>
<protein>
    <recommendedName>
        <fullName evidence="6">SUFU domain-containing protein</fullName>
    </recommendedName>
</protein>
<dbReference type="InterPro" id="IPR037181">
    <property type="entry name" value="SUFU_N"/>
</dbReference>
<evidence type="ECO:0000256" key="1">
    <source>
        <dbReference type="SAM" id="MobiDB-lite"/>
    </source>
</evidence>
<feature type="compositionally biased region" description="Low complexity" evidence="1">
    <location>
        <begin position="979"/>
        <end position="1022"/>
    </location>
</feature>
<feature type="region of interest" description="Disordered" evidence="1">
    <location>
        <begin position="846"/>
        <end position="892"/>
    </location>
</feature>
<dbReference type="Proteomes" id="UP000050795">
    <property type="component" value="Unassembled WGS sequence"/>
</dbReference>
<feature type="compositionally biased region" description="Low complexity" evidence="1">
    <location>
        <begin position="1053"/>
        <end position="1063"/>
    </location>
</feature>
<feature type="compositionally biased region" description="Low complexity" evidence="1">
    <location>
        <begin position="1141"/>
        <end position="1155"/>
    </location>
</feature>